<feature type="transmembrane region" description="Helical" evidence="1">
    <location>
        <begin position="137"/>
        <end position="161"/>
    </location>
</feature>
<keyword evidence="1" id="KW-1133">Transmembrane helix</keyword>
<organism evidence="3 4">
    <name type="scientific">Steinernema hermaphroditum</name>
    <dbReference type="NCBI Taxonomy" id="289476"/>
    <lineage>
        <taxon>Eukaryota</taxon>
        <taxon>Metazoa</taxon>
        <taxon>Ecdysozoa</taxon>
        <taxon>Nematoda</taxon>
        <taxon>Chromadorea</taxon>
        <taxon>Rhabditida</taxon>
        <taxon>Tylenchina</taxon>
        <taxon>Panagrolaimomorpha</taxon>
        <taxon>Strongyloidoidea</taxon>
        <taxon>Steinernematidae</taxon>
        <taxon>Steinernema</taxon>
    </lineage>
</organism>
<evidence type="ECO:0000313" key="4">
    <source>
        <dbReference type="Proteomes" id="UP001175271"/>
    </source>
</evidence>
<dbReference type="Pfam" id="PF10328">
    <property type="entry name" value="7TM_GPCR_Srx"/>
    <property type="match status" value="1"/>
</dbReference>
<evidence type="ECO:0000256" key="1">
    <source>
        <dbReference type="SAM" id="Phobius"/>
    </source>
</evidence>
<keyword evidence="4" id="KW-1185">Reference proteome</keyword>
<dbReference type="InterPro" id="IPR019430">
    <property type="entry name" value="7TM_GPCR_serpentine_rcpt_Srx"/>
</dbReference>
<dbReference type="CDD" id="cd00637">
    <property type="entry name" value="7tm_classA_rhodopsin-like"/>
    <property type="match status" value="1"/>
</dbReference>
<dbReference type="AlphaFoldDB" id="A0AA39HDN3"/>
<dbReference type="PANTHER" id="PTHR23017">
    <property type="entry name" value="SERPENTINE RECEPTOR, CLASS X"/>
    <property type="match status" value="1"/>
</dbReference>
<gene>
    <name evidence="3" type="ORF">QR680_016906</name>
</gene>
<evidence type="ECO:0000259" key="2">
    <source>
        <dbReference type="Pfam" id="PF10328"/>
    </source>
</evidence>
<sequence>MRSLEMGVMPSPKATSAFEPSVVASMIVILSVSAIVLDVFLLVSVRKLKIFWNSFGALSASRSVAHLATAAIHVVWCAPLTYMQVQPPMALTVALGSIVYVADFASLLSNLSIAATRLLAVCCFLRYKLLQKKMTWCTVVCSWTVAICFTIILCIQSKLLYYDPFQYVWYPLRNPGFFTEMHIDLTFTCISVAIDFATLTKIIHHNVAIKPKAGSTSSFNQEVRFFVQIALQNVFNLGNLLCIQYMGYGKSPMRQFLLDLALWLLSFTVDALLFMLVNPEVKKFMVRPKVIVVSSSSQSA</sequence>
<protein>
    <recommendedName>
        <fullName evidence="2">7TM GPCR serpentine receptor class x (Srx) domain-containing protein</fullName>
    </recommendedName>
</protein>
<dbReference type="SUPFAM" id="SSF81321">
    <property type="entry name" value="Family A G protein-coupled receptor-like"/>
    <property type="match status" value="1"/>
</dbReference>
<dbReference type="Gene3D" id="1.20.1070.10">
    <property type="entry name" value="Rhodopsin 7-helix transmembrane proteins"/>
    <property type="match status" value="1"/>
</dbReference>
<feature type="transmembrane region" description="Helical" evidence="1">
    <location>
        <begin position="260"/>
        <end position="277"/>
    </location>
</feature>
<feature type="transmembrane region" description="Helical" evidence="1">
    <location>
        <begin position="64"/>
        <end position="84"/>
    </location>
</feature>
<comment type="caution">
    <text evidence="3">The sequence shown here is derived from an EMBL/GenBank/DDBJ whole genome shotgun (WGS) entry which is preliminary data.</text>
</comment>
<reference evidence="3" key="1">
    <citation type="submission" date="2023-06" db="EMBL/GenBank/DDBJ databases">
        <title>Genomic analysis of the entomopathogenic nematode Steinernema hermaphroditum.</title>
        <authorList>
            <person name="Schwarz E.M."/>
            <person name="Heppert J.K."/>
            <person name="Baniya A."/>
            <person name="Schwartz H.T."/>
            <person name="Tan C.-H."/>
            <person name="Antoshechkin I."/>
            <person name="Sternberg P.W."/>
            <person name="Goodrich-Blair H."/>
            <person name="Dillman A.R."/>
        </authorList>
    </citation>
    <scope>NUCLEOTIDE SEQUENCE</scope>
    <source>
        <strain evidence="3">PS9179</strain>
        <tissue evidence="3">Whole animal</tissue>
    </source>
</reference>
<evidence type="ECO:0000313" key="3">
    <source>
        <dbReference type="EMBL" id="KAK0403424.1"/>
    </source>
</evidence>
<keyword evidence="1" id="KW-0812">Transmembrane</keyword>
<dbReference type="Proteomes" id="UP001175271">
    <property type="component" value="Unassembled WGS sequence"/>
</dbReference>
<feature type="domain" description="7TM GPCR serpentine receptor class x (Srx)" evidence="2">
    <location>
        <begin position="31"/>
        <end position="278"/>
    </location>
</feature>
<dbReference type="EMBL" id="JAUCMV010000004">
    <property type="protein sequence ID" value="KAK0403424.1"/>
    <property type="molecule type" value="Genomic_DNA"/>
</dbReference>
<feature type="transmembrane region" description="Helical" evidence="1">
    <location>
        <begin position="20"/>
        <end position="43"/>
    </location>
</feature>
<name>A0AA39HDN3_9BILA</name>
<keyword evidence="1" id="KW-0472">Membrane</keyword>
<proteinExistence type="predicted"/>
<feature type="transmembrane region" description="Helical" evidence="1">
    <location>
        <begin position="104"/>
        <end position="125"/>
    </location>
</feature>
<accession>A0AA39HDN3</accession>